<keyword evidence="3" id="KW-1185">Reference proteome</keyword>
<feature type="domain" description="Transcriptional regulator AbiEi antitoxin N-terminal" evidence="1">
    <location>
        <begin position="2"/>
        <end position="76"/>
    </location>
</feature>
<dbReference type="EMBL" id="CP073754">
    <property type="protein sequence ID" value="QWF71898.1"/>
    <property type="molecule type" value="Genomic_DNA"/>
</dbReference>
<dbReference type="KEGG" id="mpad:KEF85_05420"/>
<accession>A0A975RB07</accession>
<dbReference type="InterPro" id="IPR033455">
    <property type="entry name" value="AbiEi_3_N"/>
</dbReference>
<sequence>MPLTTAFLSDHGLSPKHASYLAKHGWLLRLGRGAYMLPGDKLSKAACLNYIFSLSSNIHVGGKTALDWHGVRHNLVFKEIIELWSISPLKLPDWLTTEYPCRTQVTQIFDDALPLNYGLSPLHDNTDKVLVSTKERAVLELLSDAGKNASLELVNNLLENTRNLREDKLEVLFFHVNRIKVARLAYQLAEDLDLPWKELAKKHCLRLGGGKRWVAKTKTGERLDLRNG</sequence>
<dbReference type="Pfam" id="PF11459">
    <property type="entry name" value="AbiEi_3"/>
    <property type="match status" value="1"/>
</dbReference>
<protein>
    <submittedName>
        <fullName evidence="2">Type IV toxin-antitoxin system AbiEi family antitoxin domain-containing protein</fullName>
    </submittedName>
</protein>
<dbReference type="Proteomes" id="UP000676649">
    <property type="component" value="Chromosome"/>
</dbReference>
<dbReference type="Pfam" id="PF17194">
    <property type="entry name" value="AbiEi_3_N"/>
    <property type="match status" value="1"/>
</dbReference>
<dbReference type="AlphaFoldDB" id="A0A975RB07"/>
<reference evidence="2" key="1">
    <citation type="submission" date="2021-04" db="EMBL/GenBank/DDBJ databases">
        <title>Draft genome sequence data of methanotrophic Methylovulum sp. strain S1L and Methylomonas sp. strain S2AM isolated from boreal lake water columns.</title>
        <authorList>
            <person name="Rissanen A.J."/>
            <person name="Mangayil R."/>
            <person name="Svenning M.M."/>
            <person name="Khanongnuch R."/>
        </authorList>
    </citation>
    <scope>NUCLEOTIDE SEQUENCE</scope>
    <source>
        <strain evidence="2">S2AM</strain>
    </source>
</reference>
<name>A0A975RB07_9GAMM</name>
<gene>
    <name evidence="2" type="ORF">KEF85_05420</name>
</gene>
<dbReference type="InterPro" id="IPR021561">
    <property type="entry name" value="AbiEi_3"/>
</dbReference>
<evidence type="ECO:0000313" key="2">
    <source>
        <dbReference type="EMBL" id="QWF71898.1"/>
    </source>
</evidence>
<evidence type="ECO:0000259" key="1">
    <source>
        <dbReference type="Pfam" id="PF17194"/>
    </source>
</evidence>
<organism evidence="2 3">
    <name type="scientific">Methylomonas paludis</name>
    <dbReference type="NCBI Taxonomy" id="1173101"/>
    <lineage>
        <taxon>Bacteria</taxon>
        <taxon>Pseudomonadati</taxon>
        <taxon>Pseudomonadota</taxon>
        <taxon>Gammaproteobacteria</taxon>
        <taxon>Methylococcales</taxon>
        <taxon>Methylococcaceae</taxon>
        <taxon>Methylomonas</taxon>
    </lineage>
</organism>
<evidence type="ECO:0000313" key="3">
    <source>
        <dbReference type="Proteomes" id="UP000676649"/>
    </source>
</evidence>
<proteinExistence type="predicted"/>